<dbReference type="Proteomes" id="UP000231564">
    <property type="component" value="Chromosome MARIT"/>
</dbReference>
<dbReference type="PANTHER" id="PTHR43461">
    <property type="entry name" value="TRANSMEMBRANE PROTEIN 256"/>
    <property type="match status" value="1"/>
</dbReference>
<keyword evidence="8" id="KW-1185">Reference proteome</keyword>
<evidence type="ECO:0000313" key="8">
    <source>
        <dbReference type="Proteomes" id="UP000231564"/>
    </source>
</evidence>
<feature type="transmembrane region" description="Helical" evidence="6">
    <location>
        <begin position="71"/>
        <end position="90"/>
    </location>
</feature>
<evidence type="ECO:0000256" key="4">
    <source>
        <dbReference type="ARBA" id="ARBA00022989"/>
    </source>
</evidence>
<evidence type="ECO:0000256" key="1">
    <source>
        <dbReference type="ARBA" id="ARBA00004141"/>
    </source>
</evidence>
<organism evidence="7 8">
    <name type="scientific">Tenacibaculum maritimum NCIMB 2154</name>
    <dbReference type="NCBI Taxonomy" id="1349785"/>
    <lineage>
        <taxon>Bacteria</taxon>
        <taxon>Pseudomonadati</taxon>
        <taxon>Bacteroidota</taxon>
        <taxon>Flavobacteriia</taxon>
        <taxon>Flavobacteriales</taxon>
        <taxon>Flavobacteriaceae</taxon>
        <taxon>Tenacibaculum</taxon>
    </lineage>
</organism>
<accession>A0A2H1E6Y8</accession>
<evidence type="ECO:0000256" key="2">
    <source>
        <dbReference type="ARBA" id="ARBA00009694"/>
    </source>
</evidence>
<dbReference type="EMBL" id="LT634361">
    <property type="protein sequence ID" value="SFZ80533.1"/>
    <property type="molecule type" value="Genomic_DNA"/>
</dbReference>
<dbReference type="PANTHER" id="PTHR43461:SF1">
    <property type="entry name" value="TRANSMEMBRANE PROTEIN 256"/>
    <property type="match status" value="1"/>
</dbReference>
<dbReference type="GO" id="GO:0005886">
    <property type="term" value="C:plasma membrane"/>
    <property type="evidence" value="ECO:0007669"/>
    <property type="project" value="TreeGrafter"/>
</dbReference>
<protein>
    <recommendedName>
        <fullName evidence="9">DUF423 domain-containing protein</fullName>
    </recommendedName>
</protein>
<dbReference type="KEGG" id="tmar:MARIT_0655"/>
<proteinExistence type="inferred from homology"/>
<gene>
    <name evidence="7" type="ORF">MARIT_0655</name>
</gene>
<dbReference type="RefSeq" id="WP_100210734.1">
    <property type="nucleotide sequence ID" value="NZ_CP138495.1"/>
</dbReference>
<feature type="transmembrane region" description="Helical" evidence="6">
    <location>
        <begin position="96"/>
        <end position="120"/>
    </location>
</feature>
<keyword evidence="3 6" id="KW-0812">Transmembrane</keyword>
<dbReference type="Pfam" id="PF04241">
    <property type="entry name" value="DUF423"/>
    <property type="match status" value="1"/>
</dbReference>
<comment type="subcellular location">
    <subcellularLocation>
        <location evidence="1">Membrane</location>
        <topology evidence="1">Multi-pass membrane protein</topology>
    </subcellularLocation>
</comment>
<keyword evidence="4 6" id="KW-1133">Transmembrane helix</keyword>
<dbReference type="InterPro" id="IPR006696">
    <property type="entry name" value="DUF423"/>
</dbReference>
<comment type="similarity">
    <text evidence="2">Belongs to the UPF0382 family.</text>
</comment>
<keyword evidence="5 6" id="KW-0472">Membrane</keyword>
<evidence type="ECO:0000313" key="7">
    <source>
        <dbReference type="EMBL" id="SFZ80533.1"/>
    </source>
</evidence>
<dbReference type="GeneID" id="47722240"/>
<feature type="transmembrane region" description="Helical" evidence="6">
    <location>
        <begin position="41"/>
        <end position="59"/>
    </location>
</feature>
<dbReference type="AlphaFoldDB" id="A0A2H1E6Y8"/>
<dbReference type="STRING" id="1349785.GCA_000509405_00689"/>
<reference evidence="7 8" key="1">
    <citation type="submission" date="2016-11" db="EMBL/GenBank/DDBJ databases">
        <authorList>
            <person name="Jaros S."/>
            <person name="Januszkiewicz K."/>
            <person name="Wedrychowicz H."/>
        </authorList>
    </citation>
    <scope>NUCLEOTIDE SEQUENCE [LARGE SCALE GENOMIC DNA]</scope>
    <source>
        <strain evidence="7">NCIMB 2154T</strain>
    </source>
</reference>
<name>A0A2H1E6Y8_9FLAO</name>
<evidence type="ECO:0000256" key="3">
    <source>
        <dbReference type="ARBA" id="ARBA00022692"/>
    </source>
</evidence>
<evidence type="ECO:0000256" key="5">
    <source>
        <dbReference type="ARBA" id="ARBA00023136"/>
    </source>
</evidence>
<dbReference type="OrthoDB" id="9802121at2"/>
<sequence>MYKNLTISSILGALAVILGAFGAHALKNKLSVEALNSFEVGVRYQMYHAIALLCINMFTEISVKEKNKISRLFIIGILCFSGSIYMIQLLGVPAKYIWFITPIGGLFLIGGWGMLSYFFIKKHTEIKKR</sequence>
<evidence type="ECO:0008006" key="9">
    <source>
        <dbReference type="Google" id="ProtNLM"/>
    </source>
</evidence>
<evidence type="ECO:0000256" key="6">
    <source>
        <dbReference type="SAM" id="Phobius"/>
    </source>
</evidence>